<organism evidence="9 10">
    <name type="scientific">Oceanobacillus piezotolerans</name>
    <dbReference type="NCBI Taxonomy" id="2448030"/>
    <lineage>
        <taxon>Bacteria</taxon>
        <taxon>Bacillati</taxon>
        <taxon>Bacillota</taxon>
        <taxon>Bacilli</taxon>
        <taxon>Bacillales</taxon>
        <taxon>Bacillaceae</taxon>
        <taxon>Oceanobacillus</taxon>
    </lineage>
</organism>
<feature type="transmembrane region" description="Helical" evidence="7">
    <location>
        <begin position="225"/>
        <end position="247"/>
    </location>
</feature>
<dbReference type="GO" id="GO:0022857">
    <property type="term" value="F:transmembrane transporter activity"/>
    <property type="evidence" value="ECO:0007669"/>
    <property type="project" value="TreeGrafter"/>
</dbReference>
<feature type="transmembrane region" description="Helical" evidence="7">
    <location>
        <begin position="177"/>
        <end position="198"/>
    </location>
</feature>
<gene>
    <name evidence="9" type="ORF">D8M04_06540</name>
</gene>
<evidence type="ECO:0000256" key="4">
    <source>
        <dbReference type="ARBA" id="ARBA00022692"/>
    </source>
</evidence>
<keyword evidence="6 7" id="KW-0472">Membrane</keyword>
<feature type="domain" description="TRAP C4-dicarboxylate transport system permease DctM subunit" evidence="8">
    <location>
        <begin position="12"/>
        <end position="421"/>
    </location>
</feature>
<evidence type="ECO:0000256" key="5">
    <source>
        <dbReference type="ARBA" id="ARBA00022989"/>
    </source>
</evidence>
<keyword evidence="4 7" id="KW-0812">Transmembrane</keyword>
<dbReference type="Proteomes" id="UP000270219">
    <property type="component" value="Unassembled WGS sequence"/>
</dbReference>
<evidence type="ECO:0000256" key="1">
    <source>
        <dbReference type="ARBA" id="ARBA00004429"/>
    </source>
</evidence>
<reference evidence="9 10" key="1">
    <citation type="submission" date="2018-10" db="EMBL/GenBank/DDBJ databases">
        <title>Oceanobacillus sp. YLB-02 draft genome.</title>
        <authorList>
            <person name="Yu L."/>
        </authorList>
    </citation>
    <scope>NUCLEOTIDE SEQUENCE [LARGE SCALE GENOMIC DNA]</scope>
    <source>
        <strain evidence="9 10">YLB-02</strain>
    </source>
</reference>
<keyword evidence="5 7" id="KW-1133">Transmembrane helix</keyword>
<dbReference type="EMBL" id="RCHR01000002">
    <property type="protein sequence ID" value="RLL46852.1"/>
    <property type="molecule type" value="Genomic_DNA"/>
</dbReference>
<protein>
    <submittedName>
        <fullName evidence="9">TRAP transporter large permease subunit</fullName>
    </submittedName>
</protein>
<evidence type="ECO:0000256" key="3">
    <source>
        <dbReference type="ARBA" id="ARBA00022519"/>
    </source>
</evidence>
<evidence type="ECO:0000256" key="6">
    <source>
        <dbReference type="ARBA" id="ARBA00023136"/>
    </source>
</evidence>
<dbReference type="PANTHER" id="PTHR33362">
    <property type="entry name" value="SIALIC ACID TRAP TRANSPORTER PERMEASE PROTEIN SIAT-RELATED"/>
    <property type="match status" value="1"/>
</dbReference>
<keyword evidence="2" id="KW-1003">Cell membrane</keyword>
<comment type="caution">
    <text evidence="9">The sequence shown here is derived from an EMBL/GenBank/DDBJ whole genome shotgun (WGS) entry which is preliminary data.</text>
</comment>
<dbReference type="PANTHER" id="PTHR33362:SF5">
    <property type="entry name" value="C4-DICARBOXYLATE TRAP TRANSPORTER LARGE PERMEASE PROTEIN DCTM"/>
    <property type="match status" value="1"/>
</dbReference>
<feature type="transmembrane region" description="Helical" evidence="7">
    <location>
        <begin position="253"/>
        <end position="271"/>
    </location>
</feature>
<feature type="transmembrane region" description="Helical" evidence="7">
    <location>
        <begin position="98"/>
        <end position="120"/>
    </location>
</feature>
<dbReference type="GO" id="GO:0005886">
    <property type="term" value="C:plasma membrane"/>
    <property type="evidence" value="ECO:0007669"/>
    <property type="project" value="UniProtKB-SubCell"/>
</dbReference>
<evidence type="ECO:0000313" key="10">
    <source>
        <dbReference type="Proteomes" id="UP000270219"/>
    </source>
</evidence>
<feature type="transmembrane region" description="Helical" evidence="7">
    <location>
        <begin position="369"/>
        <end position="393"/>
    </location>
</feature>
<dbReference type="RefSeq" id="WP_121522103.1">
    <property type="nucleotide sequence ID" value="NZ_RCHR01000002.1"/>
</dbReference>
<feature type="transmembrane region" description="Helical" evidence="7">
    <location>
        <begin position="283"/>
        <end position="300"/>
    </location>
</feature>
<feature type="transmembrane region" description="Helical" evidence="7">
    <location>
        <begin position="6"/>
        <end position="39"/>
    </location>
</feature>
<dbReference type="AlphaFoldDB" id="A0A498DK44"/>
<accession>A0A498DK44</accession>
<feature type="transmembrane region" description="Helical" evidence="7">
    <location>
        <begin position="405"/>
        <end position="426"/>
    </location>
</feature>
<dbReference type="InterPro" id="IPR010656">
    <property type="entry name" value="DctM"/>
</dbReference>
<feature type="transmembrane region" description="Helical" evidence="7">
    <location>
        <begin position="320"/>
        <end position="338"/>
    </location>
</feature>
<evidence type="ECO:0000313" key="9">
    <source>
        <dbReference type="EMBL" id="RLL46852.1"/>
    </source>
</evidence>
<evidence type="ECO:0000259" key="8">
    <source>
        <dbReference type="Pfam" id="PF06808"/>
    </source>
</evidence>
<keyword evidence="10" id="KW-1185">Reference proteome</keyword>
<dbReference type="PIRSF" id="PIRSF006066">
    <property type="entry name" value="HI0050"/>
    <property type="match status" value="1"/>
</dbReference>
<dbReference type="Pfam" id="PF06808">
    <property type="entry name" value="DctM"/>
    <property type="match status" value="1"/>
</dbReference>
<feature type="transmembrane region" description="Helical" evidence="7">
    <location>
        <begin position="141"/>
        <end position="165"/>
    </location>
</feature>
<comment type="subcellular location">
    <subcellularLocation>
        <location evidence="1">Cell inner membrane</location>
        <topology evidence="1">Multi-pass membrane protein</topology>
    </subcellularLocation>
</comment>
<dbReference type="InterPro" id="IPR004681">
    <property type="entry name" value="TRAP_DctM"/>
</dbReference>
<proteinExistence type="predicted"/>
<evidence type="ECO:0000256" key="2">
    <source>
        <dbReference type="ARBA" id="ARBA00022475"/>
    </source>
</evidence>
<sequence>MGEIPVIIITLTLFIALLSIGLHISTVLLLSGIVGIYLLSGVQALTGILELDPFNRVASYTLTTIPLFILMSQFIMHADIVKYLYSLVFKLTRGVSSVLGVFTILLGGFLGAVSGSGSAISASLGQIAVPELKKRGYKEDLAGAIAAVSGSLSSIIPPAIGLIIYGALTQTPIGDLFIASIIPGILMIIIFIIVLMFLHKRSKREVIETEEAQSIELDNYSAKQYTVAILTGLFIVGAIFGGIYLGIFTPTEAGAVGAFISLITAAILGKVNVNFIKKSLRSTLEITTMVMVIMIGAQVFGKFISLSRIPRKVLEMLEPLMGMPLLIIILLLIIYFILFMFLEGAAVILMTVPITVPLAQAVGISPLEFGILISAIGTAGLLTPPVGLCVYSVAGVTKIPIENLFKYSLIFATAASIAVPAILLNFPELMTFLVNNK</sequence>
<feature type="transmembrane region" description="Helical" evidence="7">
    <location>
        <begin position="60"/>
        <end position="78"/>
    </location>
</feature>
<name>A0A498DK44_9BACI</name>
<evidence type="ECO:0000256" key="7">
    <source>
        <dbReference type="SAM" id="Phobius"/>
    </source>
</evidence>
<dbReference type="OrthoDB" id="9785600at2"/>
<feature type="transmembrane region" description="Helical" evidence="7">
    <location>
        <begin position="345"/>
        <end position="363"/>
    </location>
</feature>
<keyword evidence="3" id="KW-0997">Cell inner membrane</keyword>